<dbReference type="OrthoDB" id="37011at2157"/>
<proteinExistence type="predicted"/>
<dbReference type="RefSeq" id="WP_110378984.1">
    <property type="nucleotide sequence ID" value="NZ_CP029288.2"/>
</dbReference>
<feature type="transmembrane region" description="Helical" evidence="1">
    <location>
        <begin position="7"/>
        <end position="27"/>
    </location>
</feature>
<dbReference type="GeneID" id="36838655"/>
<dbReference type="EMBL" id="CP029288">
    <property type="protein sequence ID" value="AWR98145.1"/>
    <property type="molecule type" value="Genomic_DNA"/>
</dbReference>
<evidence type="ECO:0000313" key="2">
    <source>
        <dbReference type="EMBL" id="AWR96094.1"/>
    </source>
</evidence>
<keyword evidence="1" id="KW-1133">Transmembrane helix</keyword>
<evidence type="ECO:0000256" key="1">
    <source>
        <dbReference type="SAM" id="Phobius"/>
    </source>
</evidence>
<keyword evidence="4" id="KW-1185">Reference proteome</keyword>
<dbReference type="KEGG" id="asul:DFR86_11760"/>
<protein>
    <submittedName>
        <fullName evidence="2">Uncharacterized protein</fullName>
    </submittedName>
</protein>
<keyword evidence="1" id="KW-0812">Transmembrane</keyword>
<gene>
    <name evidence="2" type="ORF">DFR86_00030</name>
    <name evidence="3" type="ORF">DFR86_11760</name>
</gene>
<dbReference type="EMBL" id="CP029288">
    <property type="protein sequence ID" value="AWR96094.1"/>
    <property type="molecule type" value="Genomic_DNA"/>
</dbReference>
<evidence type="ECO:0000313" key="4">
    <source>
        <dbReference type="Proteomes" id="UP000248410"/>
    </source>
</evidence>
<evidence type="ECO:0000313" key="3">
    <source>
        <dbReference type="EMBL" id="AWR98145.1"/>
    </source>
</evidence>
<keyword evidence="1" id="KW-0472">Membrane</keyword>
<accession>A0A2U9IJI2</accession>
<organism evidence="2 4">
    <name type="scientific">Acidianus sulfidivorans JP7</name>
    <dbReference type="NCBI Taxonomy" id="619593"/>
    <lineage>
        <taxon>Archaea</taxon>
        <taxon>Thermoproteota</taxon>
        <taxon>Thermoprotei</taxon>
        <taxon>Sulfolobales</taxon>
        <taxon>Sulfolobaceae</taxon>
        <taxon>Acidianus</taxon>
    </lineage>
</organism>
<name>A0A2U9IJI2_9CREN</name>
<reference evidence="2 4" key="1">
    <citation type="submission" date="2018-05" db="EMBL/GenBank/DDBJ databases">
        <title>Complete Genome Sequences of Extremely Thermoacidophilic, Metal-Mobilizing Type-Strain Members of the Archaeal Family Sulfolobaceae: Acidianus brierleyi DSM-1651T, Acidianus sulfidivorans DSM-18786T, Metallosphaera hakonensis DSM-7519T, and Metallosphaera prunae DSM-10039T.</title>
        <authorList>
            <person name="Counts J.A."/>
            <person name="Kelly R.M."/>
        </authorList>
    </citation>
    <scope>NUCLEOTIDE SEQUENCE [LARGE SCALE GENOMIC DNA]</scope>
    <source>
        <strain evidence="2 4">JP7</strain>
    </source>
</reference>
<dbReference type="Proteomes" id="UP000248410">
    <property type="component" value="Chromosome"/>
</dbReference>
<sequence length="242" mass="26289">MIIVNNAITTFILIIVTLGLALGVFVYSSSQTSLFEANSSNTKLAEQYSATLQISSSQPAVKIIPSTSGGNPNYAVTYLVNINIPNYQGNLILIPFLLPSQANAGSYDPIIVKHVTSPNDAGYFNIVSLGSQVYTINLDNTIISEVNGQSLQITGTGYEVPNGQTIKFTYVTNSLNVPAEMWVVVNISGSLFRIAYPVFISSAGSIYPLISGSLILQIRIVTINTYRNYSVDIVKYIIYQDH</sequence>
<dbReference type="AlphaFoldDB" id="A0A2U9IJI2"/>